<evidence type="ECO:0000313" key="1">
    <source>
        <dbReference type="EMBL" id="NAR72185.1"/>
    </source>
</evidence>
<dbReference type="RefSeq" id="WP_005091443.1">
    <property type="nucleotide sequence ID" value="NZ_CP018260.1"/>
</dbReference>
<evidence type="ECO:0000313" key="3">
    <source>
        <dbReference type="Proteomes" id="UP000451048"/>
    </source>
</evidence>
<evidence type="ECO:0000313" key="2">
    <source>
        <dbReference type="EMBL" id="QHI14095.1"/>
    </source>
</evidence>
<dbReference type="AlphaFoldDB" id="A0A2K8PVC9"/>
<name>A0A2K8PVC9_ACIHA</name>
<dbReference type="Proteomes" id="UP000451048">
    <property type="component" value="Unassembled WGS sequence"/>
</dbReference>
<proteinExistence type="predicted"/>
<dbReference type="EMBL" id="CP031976">
    <property type="protein sequence ID" value="QHI14095.1"/>
    <property type="molecule type" value="Genomic_DNA"/>
</dbReference>
<dbReference type="Proteomes" id="UP000463868">
    <property type="component" value="Chromosome"/>
</dbReference>
<organism evidence="2 4">
    <name type="scientific">Acinetobacter haemolyticus</name>
    <dbReference type="NCBI Taxonomy" id="29430"/>
    <lineage>
        <taxon>Bacteria</taxon>
        <taxon>Pseudomonadati</taxon>
        <taxon>Pseudomonadota</taxon>
        <taxon>Gammaproteobacteria</taxon>
        <taxon>Moraxellales</taxon>
        <taxon>Moraxellaceae</taxon>
        <taxon>Acinetobacter</taxon>
    </lineage>
</organism>
<accession>A0A2K8PVC9</accession>
<evidence type="ECO:0008006" key="5">
    <source>
        <dbReference type="Google" id="ProtNLM"/>
    </source>
</evidence>
<reference evidence="1 3" key="2">
    <citation type="submission" date="2019-12" db="EMBL/GenBank/DDBJ databases">
        <title>Acinetobacter haemolyticus comparative genomics.</title>
        <authorList>
            <person name="Castro-Jaimes S."/>
            <person name="Bello-Lopez E."/>
            <person name="Velazquez-Acosta C."/>
            <person name="Volkow-Fernandez P."/>
            <person name="Lozano-Zarain P."/>
            <person name="Castillo Ramirez S."/>
            <person name="Cevallos M.A."/>
        </authorList>
    </citation>
    <scope>NUCLEOTIDE SEQUENCE [LARGE SCALE GENOMIC DNA]</scope>
    <source>
        <strain evidence="1 3">AN10</strain>
    </source>
</reference>
<dbReference type="EMBL" id="WTTO01000003">
    <property type="protein sequence ID" value="NAR72185.1"/>
    <property type="molecule type" value="Genomic_DNA"/>
</dbReference>
<sequence>MFNQDYSESDISFWFDYLLCSFEKDLARHGAKHWDHKDLVRFLANTSWIEEIIGQRNEWLWLLNLPDREYCPRITVFANCVAEYFEQYPEQDRNIVLRSRPLSVMQEIIFDFATKLFSSSYSRIKSDRTYQAKQRRKVIAEKLRELSARKSRLLPFRFELYYFKAYEDSVSSLDLRTHLEQFVKEINKPEHYVLTEQDRDKVDLEILFYARVVEQGKECGHFHIHFMVILDGKHLQTPYRFYQGAVNIWHRVTEGRGYLYVQRKENIRYPIQQHINGQVIDRADTGRMNILFNYVAPYLTKIGIDSEHQYLRIKPRGFEAYACSHFKHNKVK</sequence>
<gene>
    <name evidence="2" type="ORF">AhaeAN43_12340</name>
    <name evidence="1" type="ORF">GPS52_01540</name>
</gene>
<protein>
    <recommendedName>
        <fullName evidence="5">Inovirus Gp2 family protein</fullName>
    </recommendedName>
</protein>
<evidence type="ECO:0000313" key="4">
    <source>
        <dbReference type="Proteomes" id="UP000463868"/>
    </source>
</evidence>
<reference evidence="2 4" key="1">
    <citation type="submission" date="2018-08" db="EMBL/GenBank/DDBJ databases">
        <title>Analysis of the genomic diversity of Mexican Acinetobacter haemolyticus clinical isolates.</title>
        <authorList>
            <person name="Castro-Jaimes S."/>
            <person name="Cevallos M.A."/>
        </authorList>
    </citation>
    <scope>NUCLEOTIDE SEQUENCE [LARGE SCALE GENOMIC DNA]</scope>
    <source>
        <strain evidence="2 4">AN43</strain>
    </source>
</reference>